<dbReference type="RefSeq" id="WP_036581060.1">
    <property type="nucleotide sequence ID" value="NZ_KK082147.1"/>
</dbReference>
<dbReference type="Proteomes" id="UP000053750">
    <property type="component" value="Unassembled WGS sequence"/>
</dbReference>
<proteinExistence type="predicted"/>
<gene>
    <name evidence="2" type="ORF">BG53_02395</name>
</gene>
<dbReference type="Pfam" id="PF08240">
    <property type="entry name" value="ADH_N"/>
    <property type="match status" value="1"/>
</dbReference>
<dbReference type="Gene3D" id="3.90.180.10">
    <property type="entry name" value="Medium-chain alcohol dehydrogenases, catalytic domain"/>
    <property type="match status" value="1"/>
</dbReference>
<reference evidence="2 3" key="1">
    <citation type="submission" date="2014-02" db="EMBL/GenBank/DDBJ databases">
        <title>Genome sequence of Paenibacillus darwinianus reveals adaptive mechanisms for survival in Antarctic soils.</title>
        <authorList>
            <person name="Dsouza M."/>
            <person name="Taylor M.W."/>
            <person name="Turner S.J."/>
            <person name="Aislabie J."/>
        </authorList>
    </citation>
    <scope>NUCLEOTIDE SEQUENCE [LARGE SCALE GENOMIC DNA]</scope>
    <source>
        <strain evidence="2 3">CE1</strain>
    </source>
</reference>
<evidence type="ECO:0000313" key="2">
    <source>
        <dbReference type="EMBL" id="EXX88154.1"/>
    </source>
</evidence>
<dbReference type="OrthoDB" id="9782155at2"/>
<dbReference type="InterPro" id="IPR036291">
    <property type="entry name" value="NAD(P)-bd_dom_sf"/>
</dbReference>
<dbReference type="PANTHER" id="PTHR43677:SF1">
    <property type="entry name" value="ACRYLYL-COA REDUCTASE ACUI-RELATED"/>
    <property type="match status" value="1"/>
</dbReference>
<feature type="domain" description="Enoyl reductase (ER)" evidence="1">
    <location>
        <begin position="26"/>
        <end position="334"/>
    </location>
</feature>
<dbReference type="SMART" id="SM00829">
    <property type="entry name" value="PKS_ER"/>
    <property type="match status" value="1"/>
</dbReference>
<dbReference type="GO" id="GO:0043957">
    <property type="term" value="F:acryloyl-CoA reductase (NADPH) activity"/>
    <property type="evidence" value="ECO:0007669"/>
    <property type="project" value="TreeGrafter"/>
</dbReference>
<evidence type="ECO:0000313" key="3">
    <source>
        <dbReference type="Proteomes" id="UP000053750"/>
    </source>
</evidence>
<dbReference type="EMBL" id="JFHU01000133">
    <property type="protein sequence ID" value="EXX88154.1"/>
    <property type="molecule type" value="Genomic_DNA"/>
</dbReference>
<dbReference type="SUPFAM" id="SSF51735">
    <property type="entry name" value="NAD(P)-binding Rossmann-fold domains"/>
    <property type="match status" value="1"/>
</dbReference>
<dbReference type="InterPro" id="IPR014188">
    <property type="entry name" value="Acrylyl-CoA_reductase_AcuI"/>
</dbReference>
<comment type="caution">
    <text evidence="2">The sequence shown here is derived from an EMBL/GenBank/DDBJ whole genome shotgun (WGS) entry which is preliminary data.</text>
</comment>
<dbReference type="InterPro" id="IPR011032">
    <property type="entry name" value="GroES-like_sf"/>
</dbReference>
<dbReference type="InterPro" id="IPR020843">
    <property type="entry name" value="ER"/>
</dbReference>
<organism evidence="2 3">
    <name type="scientific">Paenibacillus darwinianus</name>
    <dbReference type="NCBI Taxonomy" id="1380763"/>
    <lineage>
        <taxon>Bacteria</taxon>
        <taxon>Bacillati</taxon>
        <taxon>Bacillota</taxon>
        <taxon>Bacilli</taxon>
        <taxon>Bacillales</taxon>
        <taxon>Paenibacillaceae</taxon>
        <taxon>Paenibacillus</taxon>
    </lineage>
</organism>
<dbReference type="SUPFAM" id="SSF50129">
    <property type="entry name" value="GroES-like"/>
    <property type="match status" value="1"/>
</dbReference>
<keyword evidence="3" id="KW-1185">Reference proteome</keyword>
<dbReference type="Gene3D" id="3.40.50.720">
    <property type="entry name" value="NAD(P)-binding Rossmann-like Domain"/>
    <property type="match status" value="1"/>
</dbReference>
<evidence type="ECO:0000259" key="1">
    <source>
        <dbReference type="SMART" id="SM00829"/>
    </source>
</evidence>
<dbReference type="NCBIfam" id="TIGR02823">
    <property type="entry name" value="oxido_YhdH"/>
    <property type="match status" value="1"/>
</dbReference>
<dbReference type="AlphaFoldDB" id="A0A9W5S118"/>
<dbReference type="Pfam" id="PF00107">
    <property type="entry name" value="ADH_zinc_N"/>
    <property type="match status" value="1"/>
</dbReference>
<sequence>MSSYPTVQLFKAIVVDRPGGGGDVVPAIRTLTAADLPDGELLVRVRYSSVNYKDALACSANGNIVKTYPFVPGIDLSGVVERSESPRFKQGDEVIVTGYGLGVSHFGGWSEYARIPADWAVPLPEALSAREAMMLGTAGFTAALSVIALEESGVLPDSGQVLVTGASGGVGSLAVAMLAKLGYEVAASTGKADEAERLRGLGARHILTREELVPAETRPLDKQLWAGAVDCVGGRTLSSILPRIRYSGAVAASGLTGGVALSATVLPFILRGIRLIGIDSVLAPMPRRTDIWRQLAGRLKPDRPDALFREIPLNRVPEIVHPMLNGESRGRLVVAL</sequence>
<dbReference type="InterPro" id="IPR051397">
    <property type="entry name" value="Zn-ADH-like_protein"/>
</dbReference>
<dbReference type="InterPro" id="IPR013154">
    <property type="entry name" value="ADH-like_N"/>
</dbReference>
<accession>A0A9W5S118</accession>
<dbReference type="InterPro" id="IPR013149">
    <property type="entry name" value="ADH-like_C"/>
</dbReference>
<name>A0A9W5S118_9BACL</name>
<protein>
    <submittedName>
        <fullName evidence="2">Quinone oxidoreductase</fullName>
    </submittedName>
</protein>
<dbReference type="PANTHER" id="PTHR43677">
    <property type="entry name" value="SHORT-CHAIN DEHYDROGENASE/REDUCTASE"/>
    <property type="match status" value="1"/>
</dbReference>